<dbReference type="EMBL" id="KU599877">
    <property type="protein sequence ID" value="ANB40243.1"/>
    <property type="molecule type" value="Genomic_DNA"/>
</dbReference>
<evidence type="ECO:0000256" key="1">
    <source>
        <dbReference type="ARBA" id="ARBA00001946"/>
    </source>
</evidence>
<dbReference type="Proteomes" id="UP000203780">
    <property type="component" value="Segment"/>
</dbReference>
<dbReference type="SMART" id="SM00465">
    <property type="entry name" value="GIYc"/>
    <property type="match status" value="1"/>
</dbReference>
<dbReference type="SUPFAM" id="SSF82771">
    <property type="entry name" value="GIY-YIG endonuclease"/>
    <property type="match status" value="1"/>
</dbReference>
<sequence length="280" mass="33457">MKSGIYMIMNLSNNKIYVGSSKDMSRRKREHFRALLINKHRNKYLQSSYNKHTKEMFVFIILEYCSTEQLITRENYWIDLKKSNDNKKGYNLSVPKENGGFEMTELTREKLKRIANEKHYGKLTDEQYQELLNKKIEYKNRERIHKTKKKILGFNKDTGELIKKFNSISELGTSSNIHKVINNQQYSYKGMVLIEEKMYDCNIVYKQIKKEIIKKPNYIKIGRFKGDSVETFDLETNEIIKKYTTTLELAKDFNITKRYVYRVLCGERKSFKNMGIRYSE</sequence>
<evidence type="ECO:0000256" key="2">
    <source>
        <dbReference type="ARBA" id="ARBA00022842"/>
    </source>
</evidence>
<proteinExistence type="predicted"/>
<dbReference type="PROSITE" id="PS50164">
    <property type="entry name" value="GIY_YIG"/>
    <property type="match status" value="1"/>
</dbReference>
<dbReference type="CDD" id="cd10437">
    <property type="entry name" value="GIY-YIG_HE_I-TevI_like"/>
    <property type="match status" value="1"/>
</dbReference>
<dbReference type="NCBIfam" id="TIGR01453">
    <property type="entry name" value="grpIintron_endo"/>
    <property type="match status" value="1"/>
</dbReference>
<protein>
    <recommendedName>
        <fullName evidence="3">GIY-YIG domain-containing protein</fullName>
    </recommendedName>
</protein>
<dbReference type="GO" id="GO:0004519">
    <property type="term" value="F:endonuclease activity"/>
    <property type="evidence" value="ECO:0007669"/>
    <property type="project" value="InterPro"/>
</dbReference>
<dbReference type="GeneID" id="30307584"/>
<comment type="cofactor">
    <cofactor evidence="1">
        <name>Mg(2+)</name>
        <dbReference type="ChEBI" id="CHEBI:18420"/>
    </cofactor>
</comment>
<keyword evidence="2" id="KW-0460">Magnesium</keyword>
<reference evidence="4 5" key="1">
    <citation type="submission" date="2016-01" db="EMBL/GenBank/DDBJ databases">
        <title>Molecular aspects and genomic diversity of bacteriophages-specific to fish pathogen Flavobacterium psychrophilum.</title>
        <authorList>
            <person name="Castillo D."/>
            <person name="Middelboe M."/>
        </authorList>
    </citation>
    <scope>NUCLEOTIDE SEQUENCE [LARGE SCALE GENOMIC DNA]</scope>
</reference>
<dbReference type="InterPro" id="IPR006350">
    <property type="entry name" value="Intron_endoG1"/>
</dbReference>
<feature type="domain" description="GIY-YIG" evidence="3">
    <location>
        <begin position="1"/>
        <end position="92"/>
    </location>
</feature>
<evidence type="ECO:0000313" key="4">
    <source>
        <dbReference type="EMBL" id="ANB40243.1"/>
    </source>
</evidence>
<organism evidence="4 5">
    <name type="scientific">Flavobacterium phage Fpv1</name>
    <dbReference type="NCBI Taxonomy" id="1792274"/>
    <lineage>
        <taxon>Viruses</taxon>
        <taxon>Duplodnaviria</taxon>
        <taxon>Heunggongvirae</taxon>
        <taxon>Uroviricota</taxon>
        <taxon>Caudoviricetes</taxon>
        <taxon>Fipvunavirus</taxon>
        <taxon>Fipvunavirus Fpv1</taxon>
    </lineage>
</organism>
<accession>A0A1B0WKP6</accession>
<dbReference type="Pfam" id="PF07453">
    <property type="entry name" value="NUMOD1"/>
    <property type="match status" value="1"/>
</dbReference>
<evidence type="ECO:0000313" key="5">
    <source>
        <dbReference type="Proteomes" id="UP000203780"/>
    </source>
</evidence>
<name>A0A1B0WKP6_9CAUD</name>
<dbReference type="InterPro" id="IPR035901">
    <property type="entry name" value="GIY-YIG_endonuc_sf"/>
</dbReference>
<dbReference type="RefSeq" id="YP_009322003.1">
    <property type="nucleotide sequence ID" value="NC_031914.1"/>
</dbReference>
<dbReference type="KEGG" id="vg:30307584"/>
<dbReference type="Pfam" id="PF01541">
    <property type="entry name" value="GIY-YIG"/>
    <property type="match status" value="1"/>
</dbReference>
<dbReference type="Gene3D" id="3.40.1440.10">
    <property type="entry name" value="GIY-YIG endonuclease"/>
    <property type="match status" value="1"/>
</dbReference>
<dbReference type="InterPro" id="IPR000305">
    <property type="entry name" value="GIY-YIG_endonuc"/>
</dbReference>
<dbReference type="InterPro" id="IPR010896">
    <property type="entry name" value="NUMOD1"/>
</dbReference>
<keyword evidence="5" id="KW-1185">Reference proteome</keyword>
<evidence type="ECO:0000259" key="3">
    <source>
        <dbReference type="PROSITE" id="PS50164"/>
    </source>
</evidence>